<sequence>MRSGRTDTWSTPSRVIVSESVRARSAEAEPDGGVVRYSDGLVRVWRLEGDSLVELHALEAHQYPAQCVAWGGAGGGGALLVSAGLDGRAVLWDAEVGAGRVCLRSAVRRGPSGVSQAGCRLRALAAGAAGARRAAGRRGAALSPHRPPLLLLATDDGLAPVWSLAEDDPSPIQYVSLPTRHFLCYADGIRREAEGSSASIQLARRVAAHGGGAAVAAWGAGRAGRLLCSAGAEHWARVWAAGGGAQLAAAPAPRHSGGALAAALLAPADGGAVHLALGTLQGHVALWRLRAPPEGARGRGGRRRGGGGRAGPALVDRRRRAALAQGIRRAWAAEAETALLAAARGAGLAGAALLDAPLPRLMTDCGFESTESDDEESPEAALASSDEDEPPRARLRRELRWLRRAPHTAIQVARRDTVT</sequence>
<accession>A0ACC0KCG1</accession>
<name>A0ACC0KCG1_CHOFU</name>
<comment type="caution">
    <text evidence="1">The sequence shown here is derived from an EMBL/GenBank/DDBJ whole genome shotgun (WGS) entry which is preliminary data.</text>
</comment>
<gene>
    <name evidence="1" type="ORF">MSG28_012111</name>
</gene>
<proteinExistence type="predicted"/>
<protein>
    <submittedName>
        <fullName evidence="1">Uncharacterized protein</fullName>
    </submittedName>
</protein>
<dbReference type="EMBL" id="CM046121">
    <property type="protein sequence ID" value="KAI8433952.1"/>
    <property type="molecule type" value="Genomic_DNA"/>
</dbReference>
<organism evidence="1 2">
    <name type="scientific">Choristoneura fumiferana</name>
    <name type="common">Spruce budworm moth</name>
    <name type="synonym">Archips fumiferana</name>
    <dbReference type="NCBI Taxonomy" id="7141"/>
    <lineage>
        <taxon>Eukaryota</taxon>
        <taxon>Metazoa</taxon>
        <taxon>Ecdysozoa</taxon>
        <taxon>Arthropoda</taxon>
        <taxon>Hexapoda</taxon>
        <taxon>Insecta</taxon>
        <taxon>Pterygota</taxon>
        <taxon>Neoptera</taxon>
        <taxon>Endopterygota</taxon>
        <taxon>Lepidoptera</taxon>
        <taxon>Glossata</taxon>
        <taxon>Ditrysia</taxon>
        <taxon>Tortricoidea</taxon>
        <taxon>Tortricidae</taxon>
        <taxon>Tortricinae</taxon>
        <taxon>Choristoneura</taxon>
    </lineage>
</organism>
<reference evidence="1 2" key="1">
    <citation type="journal article" date="2022" name="Genome Biol. Evol.">
        <title>The Spruce Budworm Genome: Reconstructing the Evolutionary History of Antifreeze Proteins.</title>
        <authorList>
            <person name="Beliveau C."/>
            <person name="Gagne P."/>
            <person name="Picq S."/>
            <person name="Vernygora O."/>
            <person name="Keeling C.I."/>
            <person name="Pinkney K."/>
            <person name="Doucet D."/>
            <person name="Wen F."/>
            <person name="Johnston J.S."/>
            <person name="Maaroufi H."/>
            <person name="Boyle B."/>
            <person name="Laroche J."/>
            <person name="Dewar K."/>
            <person name="Juretic N."/>
            <person name="Blackburn G."/>
            <person name="Nisole A."/>
            <person name="Brunet B."/>
            <person name="Brandao M."/>
            <person name="Lumley L."/>
            <person name="Duan J."/>
            <person name="Quan G."/>
            <person name="Lucarotti C.J."/>
            <person name="Roe A.D."/>
            <person name="Sperling F.A.H."/>
            <person name="Levesque R.C."/>
            <person name="Cusson M."/>
        </authorList>
    </citation>
    <scope>NUCLEOTIDE SEQUENCE [LARGE SCALE GENOMIC DNA]</scope>
    <source>
        <strain evidence="1">Glfc:IPQL:Cfum</strain>
    </source>
</reference>
<evidence type="ECO:0000313" key="1">
    <source>
        <dbReference type="EMBL" id="KAI8433952.1"/>
    </source>
</evidence>
<evidence type="ECO:0000313" key="2">
    <source>
        <dbReference type="Proteomes" id="UP001064048"/>
    </source>
</evidence>
<keyword evidence="2" id="KW-1185">Reference proteome</keyword>
<dbReference type="Proteomes" id="UP001064048">
    <property type="component" value="Chromosome 21"/>
</dbReference>